<evidence type="ECO:0000256" key="1">
    <source>
        <dbReference type="ARBA" id="ARBA00022737"/>
    </source>
</evidence>
<dbReference type="SFLD" id="SFLDG01016">
    <property type="entry name" value="Prenyltransferase_Like_2"/>
    <property type="match status" value="1"/>
</dbReference>
<reference evidence="7" key="3">
    <citation type="submission" date="2025-08" db="UniProtKB">
        <authorList>
            <consortium name="RefSeq"/>
        </authorList>
    </citation>
    <scope>IDENTIFICATION</scope>
    <source>
        <strain evidence="7">NI907</strain>
    </source>
</reference>
<organism evidence="6 7">
    <name type="scientific">Pyricularia grisea</name>
    <name type="common">Crabgrass-specific blast fungus</name>
    <name type="synonym">Magnaporthe grisea</name>
    <dbReference type="NCBI Taxonomy" id="148305"/>
    <lineage>
        <taxon>Eukaryota</taxon>
        <taxon>Fungi</taxon>
        <taxon>Dikarya</taxon>
        <taxon>Ascomycota</taxon>
        <taxon>Pezizomycotina</taxon>
        <taxon>Sordariomycetes</taxon>
        <taxon>Sordariomycetidae</taxon>
        <taxon>Magnaporthales</taxon>
        <taxon>Pyriculariaceae</taxon>
        <taxon>Pyricularia</taxon>
    </lineage>
</organism>
<feature type="domain" description="Squalene cyclase N-terminal" evidence="5">
    <location>
        <begin position="24"/>
        <end position="323"/>
    </location>
</feature>
<dbReference type="CDD" id="cd02892">
    <property type="entry name" value="SQCY_1"/>
    <property type="match status" value="1"/>
</dbReference>
<name>A0A6P8ATS5_PYRGI</name>
<dbReference type="PANTHER" id="PTHR11764:SF82">
    <property type="entry name" value="TERPENE CYCLASE_MUTASE FAMILY MEMBER"/>
    <property type="match status" value="1"/>
</dbReference>
<reference evidence="7" key="1">
    <citation type="journal article" date="2019" name="Mol. Biol. Evol.">
        <title>Blast fungal genomes show frequent chromosomal changes, gene gains and losses, and effector gene turnover.</title>
        <authorList>
            <person name="Gomez Luciano L.B."/>
            <person name="Jason Tsai I."/>
            <person name="Chuma I."/>
            <person name="Tosa Y."/>
            <person name="Chen Y.H."/>
            <person name="Li J.Y."/>
            <person name="Li M.Y."/>
            <person name="Jade Lu M.Y."/>
            <person name="Nakayashiki H."/>
            <person name="Li W.H."/>
        </authorList>
    </citation>
    <scope>NUCLEOTIDE SEQUENCE</scope>
    <source>
        <strain evidence="7">NI907</strain>
    </source>
</reference>
<evidence type="ECO:0000259" key="4">
    <source>
        <dbReference type="Pfam" id="PF13243"/>
    </source>
</evidence>
<dbReference type="GO" id="GO:0005811">
    <property type="term" value="C:lipid droplet"/>
    <property type="evidence" value="ECO:0007669"/>
    <property type="project" value="InterPro"/>
</dbReference>
<dbReference type="Pfam" id="PF13249">
    <property type="entry name" value="SQHop_cyclase_N"/>
    <property type="match status" value="1"/>
</dbReference>
<dbReference type="InterPro" id="IPR006400">
    <property type="entry name" value="Hopene-cyclase"/>
</dbReference>
<dbReference type="GO" id="GO:0016104">
    <property type="term" value="P:triterpenoid biosynthetic process"/>
    <property type="evidence" value="ECO:0007669"/>
    <property type="project" value="InterPro"/>
</dbReference>
<evidence type="ECO:0000256" key="2">
    <source>
        <dbReference type="ARBA" id="ARBA00023235"/>
    </source>
</evidence>
<evidence type="ECO:0000259" key="5">
    <source>
        <dbReference type="Pfam" id="PF13249"/>
    </source>
</evidence>
<dbReference type="Gene3D" id="1.50.10.20">
    <property type="match status" value="2"/>
</dbReference>
<comment type="similarity">
    <text evidence="3">Belongs to the terpene cyclase/mutase family.</text>
</comment>
<protein>
    <recommendedName>
        <fullName evidence="3">Terpene cyclase/mutase family member</fullName>
        <ecNumber evidence="3">5.4.99.-</ecNumber>
    </recommendedName>
</protein>
<dbReference type="Proteomes" id="UP000515153">
    <property type="component" value="Unplaced"/>
</dbReference>
<keyword evidence="2 3" id="KW-0413">Isomerase</keyword>
<gene>
    <name evidence="7" type="ORF">PgNI_09483</name>
</gene>
<evidence type="ECO:0000313" key="6">
    <source>
        <dbReference type="Proteomes" id="UP000515153"/>
    </source>
</evidence>
<feature type="domain" description="Squalene cyclase C-terminal" evidence="4">
    <location>
        <begin position="334"/>
        <end position="702"/>
    </location>
</feature>
<dbReference type="SUPFAM" id="SSF48239">
    <property type="entry name" value="Terpenoid cyclases/Protein prenyltransferases"/>
    <property type="match status" value="2"/>
</dbReference>
<evidence type="ECO:0000313" key="7">
    <source>
        <dbReference type="RefSeq" id="XP_030978313.1"/>
    </source>
</evidence>
<reference evidence="7" key="2">
    <citation type="submission" date="2019-10" db="EMBL/GenBank/DDBJ databases">
        <authorList>
            <consortium name="NCBI Genome Project"/>
        </authorList>
    </citation>
    <scope>NUCLEOTIDE SEQUENCE</scope>
    <source>
        <strain evidence="7">NI907</strain>
    </source>
</reference>
<dbReference type="InterPro" id="IPR032697">
    <property type="entry name" value="SQ_cyclase_N"/>
</dbReference>
<dbReference type="PANTHER" id="PTHR11764">
    <property type="entry name" value="TERPENE CYCLASE/MUTASE FAMILY MEMBER"/>
    <property type="match status" value="1"/>
</dbReference>
<accession>A0A6P8ATS5</accession>
<keyword evidence="6" id="KW-1185">Reference proteome</keyword>
<dbReference type="NCBIfam" id="TIGR01787">
    <property type="entry name" value="squalene_cyclas"/>
    <property type="match status" value="1"/>
</dbReference>
<dbReference type="GO" id="GO:0016866">
    <property type="term" value="F:intramolecular transferase activity"/>
    <property type="evidence" value="ECO:0007669"/>
    <property type="project" value="InterPro"/>
</dbReference>
<dbReference type="EC" id="5.4.99.-" evidence="3"/>
<keyword evidence="1" id="KW-0677">Repeat</keyword>
<proteinExistence type="inferred from homology"/>
<dbReference type="NCBIfam" id="TIGR01507">
    <property type="entry name" value="hopene_cyclase"/>
    <property type="match status" value="1"/>
</dbReference>
<dbReference type="GeneID" id="41964374"/>
<dbReference type="KEGG" id="pgri:PgNI_09483"/>
<dbReference type="InterPro" id="IPR008930">
    <property type="entry name" value="Terpenoid_cyclase/PrenylTrfase"/>
</dbReference>
<dbReference type="AlphaFoldDB" id="A0A6P8ATS5"/>
<sequence length="720" mass="81358">MATETQSTLGVNRIVYAKTLEALAHATDHARNILNADHHWCGWMLSNATVTAEWVFLQQCLGRAISESDREAFTRHFLNSQRLDGSWAIAQQQTTKGDISTTLETYLALKILGVSPESETLTRARNFIINNGGAEKMRMLSRFYLALFGLLPWKALPQMPPELIYLPPWFPINIYKFASWARCNIIPLTILRVHQPVYALPNGLHMENNYIDELWVDLSAKSGLSFTKPYLILALTSPLGLFFQLGELFLWIATKLRLWLWRRQAISACVSWILTRQETSGDWAGIYPPMHLNILALLLEGFSQTHPVIQGGLAACERFLCEHPKHGKWMQASISPVWDTFLMVRALSDTREAMTPGQHGAQENKDDVAQLLIRPVAWLMEQQINDDAVGDWRIYRPGIPAGGFAFEYFNRWYPDVDDTAVGIVALLRLPDVAAQLVNSQRILAAAAWVMGMQNKRGGWAAFDADNNAHYLHATPFSDMESLCDDSTPDVTGHVLEMFGLMYLLNRLGKVHDPEVKAFLKHSRHACIRGIEYLVDSQETFGGWYGRWGVNYIFGTNAVLVGLAYFVDPESDEYHGKESLRNVLTAGIDWLRSRQNTDGGWGECVESYTDKRLAGYGKSTPSQTAWALLGLLEFVDPRDSMIQAGVDWLLQRQVSTDNDELKSCCDTGTWYEPEYTATGFPGHFYLRYELYSHYFPMTALARHASLLRQVLEELNVAKASG</sequence>
<dbReference type="RefSeq" id="XP_030978313.1">
    <property type="nucleotide sequence ID" value="XM_031129466.1"/>
</dbReference>
<evidence type="ECO:0000256" key="3">
    <source>
        <dbReference type="RuleBase" id="RU362003"/>
    </source>
</evidence>
<dbReference type="InterPro" id="IPR018333">
    <property type="entry name" value="Squalene_cyclase"/>
</dbReference>
<dbReference type="InterPro" id="IPR032696">
    <property type="entry name" value="SQ_cyclase_C"/>
</dbReference>
<dbReference type="Pfam" id="PF13243">
    <property type="entry name" value="SQHop_cyclase_C"/>
    <property type="match status" value="1"/>
</dbReference>